<sequence length="30" mass="3403">MHYSTLSNAIHLIYTASCTHHPPISTLVFF</sequence>
<evidence type="ECO:0000313" key="2">
    <source>
        <dbReference type="Proteomes" id="UP000008144"/>
    </source>
</evidence>
<name>H2XVB6_CIOIN</name>
<protein>
    <submittedName>
        <fullName evidence="1">Uncharacterized protein</fullName>
    </submittedName>
</protein>
<dbReference type="HOGENOM" id="CLU_3406244_0_0_1"/>
<reference evidence="1" key="4">
    <citation type="submission" date="2025-09" db="UniProtKB">
        <authorList>
            <consortium name="Ensembl"/>
        </authorList>
    </citation>
    <scope>IDENTIFICATION</scope>
</reference>
<accession>H2XVB6</accession>
<dbReference type="Proteomes" id="UP000008144">
    <property type="component" value="Chromosome 1"/>
</dbReference>
<reference evidence="1" key="2">
    <citation type="journal article" date="2008" name="Genome Biol.">
        <title>Improved genome assembly and evidence-based global gene model set for the chordate Ciona intestinalis: new insight into intron and operon populations.</title>
        <authorList>
            <person name="Satou Y."/>
            <person name="Mineta K."/>
            <person name="Ogasawara M."/>
            <person name="Sasakura Y."/>
            <person name="Shoguchi E."/>
            <person name="Ueno K."/>
            <person name="Yamada L."/>
            <person name="Matsumoto J."/>
            <person name="Wasserscheid J."/>
            <person name="Dewar K."/>
            <person name="Wiley G.B."/>
            <person name="Macmil S.L."/>
            <person name="Roe B.A."/>
            <person name="Zeller R.W."/>
            <person name="Hastings K.E."/>
            <person name="Lemaire P."/>
            <person name="Lindquist E."/>
            <person name="Endo T."/>
            <person name="Hotta K."/>
            <person name="Inaba K."/>
        </authorList>
    </citation>
    <scope>NUCLEOTIDE SEQUENCE [LARGE SCALE GENOMIC DNA]</scope>
    <source>
        <strain evidence="1">wild type</strain>
    </source>
</reference>
<keyword evidence="2" id="KW-1185">Reference proteome</keyword>
<dbReference type="InParanoid" id="H2XVB6"/>
<reference evidence="1" key="3">
    <citation type="submission" date="2025-08" db="UniProtKB">
        <authorList>
            <consortium name="Ensembl"/>
        </authorList>
    </citation>
    <scope>IDENTIFICATION</scope>
</reference>
<evidence type="ECO:0000313" key="1">
    <source>
        <dbReference type="Ensembl" id="ENSCINP00000033600.1"/>
    </source>
</evidence>
<dbReference type="Ensembl" id="ENSCINT00000030967.1">
    <property type="protein sequence ID" value="ENSCINP00000033600.1"/>
    <property type="gene ID" value="ENSCING00000018396.1"/>
</dbReference>
<dbReference type="EMBL" id="EAAA01000312">
    <property type="status" value="NOT_ANNOTATED_CDS"/>
    <property type="molecule type" value="Genomic_DNA"/>
</dbReference>
<reference evidence="2" key="1">
    <citation type="journal article" date="2002" name="Science">
        <title>The draft genome of Ciona intestinalis: insights into chordate and vertebrate origins.</title>
        <authorList>
            <person name="Dehal P."/>
            <person name="Satou Y."/>
            <person name="Campbell R.K."/>
            <person name="Chapman J."/>
            <person name="Degnan B."/>
            <person name="De Tomaso A."/>
            <person name="Davidson B."/>
            <person name="Di Gregorio A."/>
            <person name="Gelpke M."/>
            <person name="Goodstein D.M."/>
            <person name="Harafuji N."/>
            <person name="Hastings K.E."/>
            <person name="Ho I."/>
            <person name="Hotta K."/>
            <person name="Huang W."/>
            <person name="Kawashima T."/>
            <person name="Lemaire P."/>
            <person name="Martinez D."/>
            <person name="Meinertzhagen I.A."/>
            <person name="Necula S."/>
            <person name="Nonaka M."/>
            <person name="Putnam N."/>
            <person name="Rash S."/>
            <person name="Saiga H."/>
            <person name="Satake M."/>
            <person name="Terry A."/>
            <person name="Yamada L."/>
            <person name="Wang H.G."/>
            <person name="Awazu S."/>
            <person name="Azumi K."/>
            <person name="Boore J."/>
            <person name="Branno M."/>
            <person name="Chin-Bow S."/>
            <person name="DeSantis R."/>
            <person name="Doyle S."/>
            <person name="Francino P."/>
            <person name="Keys D.N."/>
            <person name="Haga S."/>
            <person name="Hayashi H."/>
            <person name="Hino K."/>
            <person name="Imai K.S."/>
            <person name="Inaba K."/>
            <person name="Kano S."/>
            <person name="Kobayashi K."/>
            <person name="Kobayashi M."/>
            <person name="Lee B.I."/>
            <person name="Makabe K.W."/>
            <person name="Manohar C."/>
            <person name="Matassi G."/>
            <person name="Medina M."/>
            <person name="Mochizuki Y."/>
            <person name="Mount S."/>
            <person name="Morishita T."/>
            <person name="Miura S."/>
            <person name="Nakayama A."/>
            <person name="Nishizaka S."/>
            <person name="Nomoto H."/>
            <person name="Ohta F."/>
            <person name="Oishi K."/>
            <person name="Rigoutsos I."/>
            <person name="Sano M."/>
            <person name="Sasaki A."/>
            <person name="Sasakura Y."/>
            <person name="Shoguchi E."/>
            <person name="Shin-i T."/>
            <person name="Spagnuolo A."/>
            <person name="Stainier D."/>
            <person name="Suzuki M.M."/>
            <person name="Tassy O."/>
            <person name="Takatori N."/>
            <person name="Tokuoka M."/>
            <person name="Yagi K."/>
            <person name="Yoshizaki F."/>
            <person name="Wada S."/>
            <person name="Zhang C."/>
            <person name="Hyatt P.D."/>
            <person name="Larimer F."/>
            <person name="Detter C."/>
            <person name="Doggett N."/>
            <person name="Glavina T."/>
            <person name="Hawkins T."/>
            <person name="Richardson P."/>
            <person name="Lucas S."/>
            <person name="Kohara Y."/>
            <person name="Levine M."/>
            <person name="Satoh N."/>
            <person name="Rokhsar D.S."/>
        </authorList>
    </citation>
    <scope>NUCLEOTIDE SEQUENCE [LARGE SCALE GENOMIC DNA]</scope>
</reference>
<dbReference type="AlphaFoldDB" id="H2XVB6"/>
<organism evidence="1 2">
    <name type="scientific">Ciona intestinalis</name>
    <name type="common">Transparent sea squirt</name>
    <name type="synonym">Ascidia intestinalis</name>
    <dbReference type="NCBI Taxonomy" id="7719"/>
    <lineage>
        <taxon>Eukaryota</taxon>
        <taxon>Metazoa</taxon>
        <taxon>Chordata</taxon>
        <taxon>Tunicata</taxon>
        <taxon>Ascidiacea</taxon>
        <taxon>Phlebobranchia</taxon>
        <taxon>Cionidae</taxon>
        <taxon>Ciona</taxon>
    </lineage>
</organism>
<proteinExistence type="predicted"/>